<dbReference type="Proteomes" id="UP000326924">
    <property type="component" value="Unassembled WGS sequence"/>
</dbReference>
<reference evidence="2 3" key="1">
    <citation type="submission" date="2019-09" db="EMBL/GenBank/DDBJ databases">
        <title>Draft genome of the ectomycorrhizal ascomycete Sphaerosporella brunnea.</title>
        <authorList>
            <consortium name="DOE Joint Genome Institute"/>
            <person name="Benucci G.M."/>
            <person name="Marozzi G."/>
            <person name="Antonielli L."/>
            <person name="Sanchez S."/>
            <person name="Marco P."/>
            <person name="Wang X."/>
            <person name="Falini L.B."/>
            <person name="Barry K."/>
            <person name="Haridas S."/>
            <person name="Lipzen A."/>
            <person name="Labutti K."/>
            <person name="Grigoriev I.V."/>
            <person name="Murat C."/>
            <person name="Martin F."/>
            <person name="Albertini E."/>
            <person name="Donnini D."/>
            <person name="Bonito G."/>
        </authorList>
    </citation>
    <scope>NUCLEOTIDE SEQUENCE [LARGE SCALE GENOMIC DNA]</scope>
    <source>
        <strain evidence="2 3">Sb_GMNB300</strain>
    </source>
</reference>
<name>A0A5J5EC51_9PEZI</name>
<organism evidence="2 3">
    <name type="scientific">Sphaerosporella brunnea</name>
    <dbReference type="NCBI Taxonomy" id="1250544"/>
    <lineage>
        <taxon>Eukaryota</taxon>
        <taxon>Fungi</taxon>
        <taxon>Dikarya</taxon>
        <taxon>Ascomycota</taxon>
        <taxon>Pezizomycotina</taxon>
        <taxon>Pezizomycetes</taxon>
        <taxon>Pezizales</taxon>
        <taxon>Pyronemataceae</taxon>
        <taxon>Sphaerosporella</taxon>
    </lineage>
</organism>
<evidence type="ECO:0000313" key="3">
    <source>
        <dbReference type="Proteomes" id="UP000326924"/>
    </source>
</evidence>
<dbReference type="AlphaFoldDB" id="A0A5J5EC51"/>
<gene>
    <name evidence="2" type="ORF">FN846DRAFT_657306</name>
</gene>
<accession>A0A5J5EC51</accession>
<feature type="chain" id="PRO_5023809584" description="Secreted protein" evidence="1">
    <location>
        <begin position="23"/>
        <end position="106"/>
    </location>
</feature>
<evidence type="ECO:0000256" key="1">
    <source>
        <dbReference type="SAM" id="SignalP"/>
    </source>
</evidence>
<feature type="signal peptide" evidence="1">
    <location>
        <begin position="1"/>
        <end position="22"/>
    </location>
</feature>
<proteinExistence type="predicted"/>
<dbReference type="EMBL" id="VXIS01000675">
    <property type="protein sequence ID" value="KAA8892606.1"/>
    <property type="molecule type" value="Genomic_DNA"/>
</dbReference>
<evidence type="ECO:0000313" key="2">
    <source>
        <dbReference type="EMBL" id="KAA8892606.1"/>
    </source>
</evidence>
<comment type="caution">
    <text evidence="2">The sequence shown here is derived from an EMBL/GenBank/DDBJ whole genome shotgun (WGS) entry which is preliminary data.</text>
</comment>
<keyword evidence="3" id="KW-1185">Reference proteome</keyword>
<dbReference type="InParanoid" id="A0A5J5EC51"/>
<protein>
    <recommendedName>
        <fullName evidence="4">Secreted protein</fullName>
    </recommendedName>
</protein>
<keyword evidence="1" id="KW-0732">Signal</keyword>
<evidence type="ECO:0008006" key="4">
    <source>
        <dbReference type="Google" id="ProtNLM"/>
    </source>
</evidence>
<sequence>MRAKFSFVCVFLPACFCFLVFAAGGHGGFVLRARLSLDSCRVRLSFAFAFEGCGLGRVRTHRSLFCSVGGGRVFEVSIYRGKSNCFLRFYGEWDGKLSWECYCCCC</sequence>